<accession>A0A0V0U8E9</accession>
<proteinExistence type="predicted"/>
<protein>
    <submittedName>
        <fullName evidence="1">Uncharacterized protein</fullName>
    </submittedName>
</protein>
<reference evidence="1 2" key="1">
    <citation type="submission" date="2015-01" db="EMBL/GenBank/DDBJ databases">
        <title>Evolution of Trichinella species and genotypes.</title>
        <authorList>
            <person name="Korhonen P.K."/>
            <person name="Edoardo P."/>
            <person name="Giuseppe L.R."/>
            <person name="Gasser R.B."/>
        </authorList>
    </citation>
    <scope>NUCLEOTIDE SEQUENCE [LARGE SCALE GENOMIC DNA]</scope>
    <source>
        <strain evidence="1">ISS417</strain>
    </source>
</reference>
<sequence length="64" mass="7696">MFSFTEPFYCYANIQNVLYHFNKNKVEIKSCSNIDNECISSCITKRVELLSKFEWICKIQQIYE</sequence>
<dbReference type="AlphaFoldDB" id="A0A0V0U8E9"/>
<evidence type="ECO:0000313" key="2">
    <source>
        <dbReference type="Proteomes" id="UP000055048"/>
    </source>
</evidence>
<keyword evidence="2" id="KW-1185">Reference proteome</keyword>
<dbReference type="EMBL" id="JYDJ01000042">
    <property type="protein sequence ID" value="KRX47466.1"/>
    <property type="molecule type" value="Genomic_DNA"/>
</dbReference>
<comment type="caution">
    <text evidence="1">The sequence shown here is derived from an EMBL/GenBank/DDBJ whole genome shotgun (WGS) entry which is preliminary data.</text>
</comment>
<gene>
    <name evidence="1" type="ORF">T05_8924</name>
</gene>
<evidence type="ECO:0000313" key="1">
    <source>
        <dbReference type="EMBL" id="KRX47466.1"/>
    </source>
</evidence>
<name>A0A0V0U8E9_9BILA</name>
<dbReference type="Proteomes" id="UP000055048">
    <property type="component" value="Unassembled WGS sequence"/>
</dbReference>
<organism evidence="1 2">
    <name type="scientific">Trichinella murrelli</name>
    <dbReference type="NCBI Taxonomy" id="144512"/>
    <lineage>
        <taxon>Eukaryota</taxon>
        <taxon>Metazoa</taxon>
        <taxon>Ecdysozoa</taxon>
        <taxon>Nematoda</taxon>
        <taxon>Enoplea</taxon>
        <taxon>Dorylaimia</taxon>
        <taxon>Trichinellida</taxon>
        <taxon>Trichinellidae</taxon>
        <taxon>Trichinella</taxon>
    </lineage>
</organism>